<dbReference type="GO" id="GO:0006043">
    <property type="term" value="P:glucosamine catabolic process"/>
    <property type="evidence" value="ECO:0007669"/>
    <property type="project" value="TreeGrafter"/>
</dbReference>
<dbReference type="GO" id="GO:0005737">
    <property type="term" value="C:cytoplasm"/>
    <property type="evidence" value="ECO:0007669"/>
    <property type="project" value="TreeGrafter"/>
</dbReference>
<dbReference type="UniPathway" id="UPA00629">
    <property type="reaction ID" value="UER00684"/>
</dbReference>
<dbReference type="FunFam" id="3.40.50.1360:FF:000003">
    <property type="entry name" value="Glucosamine-6-phosphate deaminase"/>
    <property type="match status" value="1"/>
</dbReference>
<dbReference type="GO" id="GO:0019262">
    <property type="term" value="P:N-acetylneuraminate catabolic process"/>
    <property type="evidence" value="ECO:0007669"/>
    <property type="project" value="UniProtKB-UniRule"/>
</dbReference>
<dbReference type="InterPro" id="IPR006148">
    <property type="entry name" value="Glc/Gal-6P_isomerase"/>
</dbReference>
<dbReference type="CDD" id="cd01399">
    <property type="entry name" value="GlcN6P_deaminase"/>
    <property type="match status" value="1"/>
</dbReference>
<keyword evidence="3 4" id="KW-0119">Carbohydrate metabolism</keyword>
<sequence length="250" mass="28236">MRLVKVKGYEEMSAFAAGRILEKIKGSQEVTLGLATGGTPVRMYELLVQDYKRNQTSYRHVFTYNLDEYAGIPSDHPNSYYQFMFQHFFNHVNIPKENIHIPQGLTTDLHQEAKRYEKLIDKISGVDLQILGIGENGHIGFNEPGTPFTKETHVIELTESTRQANARYFDHEDEVPTHAITMGIATILKSKEILLLASGDKKAEAIYQMFSKDHDVECPASALKTHPNVLVIADEKAAARLESWMSIKSP</sequence>
<dbReference type="GO" id="GO:0042802">
    <property type="term" value="F:identical protein binding"/>
    <property type="evidence" value="ECO:0007669"/>
    <property type="project" value="TreeGrafter"/>
</dbReference>
<accession>A0A2N5M690</accession>
<evidence type="ECO:0000256" key="4">
    <source>
        <dbReference type="HAMAP-Rule" id="MF_01241"/>
    </source>
</evidence>
<feature type="active site" description="For ring-opening step" evidence="4">
    <location>
        <position position="136"/>
    </location>
</feature>
<comment type="caution">
    <text evidence="6">The sequence shown here is derived from an EMBL/GenBank/DDBJ whole genome shotgun (WGS) entry which is preliminary data.</text>
</comment>
<comment type="similarity">
    <text evidence="4">Belongs to the glucosamine/galactosamine-6-phosphate isomerase family. NagB subfamily.</text>
</comment>
<comment type="function">
    <text evidence="4">Catalyzes the reversible isomerization-deamination of glucosamine 6-phosphate (GlcN6P) to form fructose 6-phosphate (Fru6P) and ammonium ion.</text>
</comment>
<feature type="active site" description="For ring-opening step" evidence="4">
    <location>
        <position position="143"/>
    </location>
</feature>
<dbReference type="PANTHER" id="PTHR11280:SF5">
    <property type="entry name" value="GLUCOSAMINE-6-PHOSPHATE ISOMERASE"/>
    <property type="match status" value="1"/>
</dbReference>
<dbReference type="Pfam" id="PF01182">
    <property type="entry name" value="Glucosamine_iso"/>
    <property type="match status" value="1"/>
</dbReference>
<feature type="domain" description="Glucosamine/galactosamine-6-phosphate isomerase" evidence="5">
    <location>
        <begin position="13"/>
        <end position="226"/>
    </location>
</feature>
<organism evidence="6 7">
    <name type="scientific">Peribacillus deserti</name>
    <dbReference type="NCBI Taxonomy" id="673318"/>
    <lineage>
        <taxon>Bacteria</taxon>
        <taxon>Bacillati</taxon>
        <taxon>Bacillota</taxon>
        <taxon>Bacilli</taxon>
        <taxon>Bacillales</taxon>
        <taxon>Bacillaceae</taxon>
        <taxon>Peribacillus</taxon>
    </lineage>
</organism>
<dbReference type="InterPro" id="IPR037171">
    <property type="entry name" value="NagB/RpiA_transferase-like"/>
</dbReference>
<evidence type="ECO:0000313" key="6">
    <source>
        <dbReference type="EMBL" id="PLT29867.1"/>
    </source>
</evidence>
<evidence type="ECO:0000259" key="5">
    <source>
        <dbReference type="Pfam" id="PF01182"/>
    </source>
</evidence>
<comment type="catalytic activity">
    <reaction evidence="1 4">
        <text>alpha-D-glucosamine 6-phosphate + H2O = beta-D-fructose 6-phosphate + NH4(+)</text>
        <dbReference type="Rhea" id="RHEA:12172"/>
        <dbReference type="ChEBI" id="CHEBI:15377"/>
        <dbReference type="ChEBI" id="CHEBI:28938"/>
        <dbReference type="ChEBI" id="CHEBI:57634"/>
        <dbReference type="ChEBI" id="CHEBI:75989"/>
        <dbReference type="EC" id="3.5.99.6"/>
    </reaction>
</comment>
<proteinExistence type="inferred from homology"/>
<dbReference type="Gene3D" id="3.40.50.1360">
    <property type="match status" value="1"/>
</dbReference>
<evidence type="ECO:0000256" key="2">
    <source>
        <dbReference type="ARBA" id="ARBA00022801"/>
    </source>
</evidence>
<dbReference type="AlphaFoldDB" id="A0A2N5M690"/>
<dbReference type="GO" id="GO:0006046">
    <property type="term" value="P:N-acetylglucosamine catabolic process"/>
    <property type="evidence" value="ECO:0007669"/>
    <property type="project" value="UniProtKB-UniRule"/>
</dbReference>
<dbReference type="OrthoDB" id="9791139at2"/>
<dbReference type="PANTHER" id="PTHR11280">
    <property type="entry name" value="GLUCOSAMINE-6-PHOSPHATE ISOMERASE"/>
    <property type="match status" value="1"/>
</dbReference>
<dbReference type="InterPro" id="IPR004547">
    <property type="entry name" value="Glucosamine6P_isomerase"/>
</dbReference>
<evidence type="ECO:0000313" key="7">
    <source>
        <dbReference type="Proteomes" id="UP000234748"/>
    </source>
</evidence>
<comment type="caution">
    <text evidence="4">Lacks conserved residue(s) required for the propagation of feature annotation.</text>
</comment>
<dbReference type="RefSeq" id="WP_101641934.1">
    <property type="nucleotide sequence ID" value="NZ_PGUY01000032.1"/>
</dbReference>
<feature type="active site" description="Proton acceptor; for ring-opening step" evidence="4">
    <location>
        <position position="138"/>
    </location>
</feature>
<feature type="active site" description="Proton acceptor; for enolization step" evidence="4">
    <location>
        <position position="67"/>
    </location>
</feature>
<dbReference type="Proteomes" id="UP000234748">
    <property type="component" value="Unassembled WGS sequence"/>
</dbReference>
<dbReference type="NCBIfam" id="TIGR00502">
    <property type="entry name" value="nagB"/>
    <property type="match status" value="1"/>
</dbReference>
<evidence type="ECO:0000256" key="3">
    <source>
        <dbReference type="ARBA" id="ARBA00023277"/>
    </source>
</evidence>
<dbReference type="SUPFAM" id="SSF100950">
    <property type="entry name" value="NagB/RpiA/CoA transferase-like"/>
    <property type="match status" value="1"/>
</dbReference>
<dbReference type="GO" id="GO:0005975">
    <property type="term" value="P:carbohydrate metabolic process"/>
    <property type="evidence" value="ECO:0007669"/>
    <property type="project" value="InterPro"/>
</dbReference>
<dbReference type="EC" id="3.5.99.6" evidence="4"/>
<name>A0A2N5M690_9BACI</name>
<evidence type="ECO:0000256" key="1">
    <source>
        <dbReference type="ARBA" id="ARBA00000644"/>
    </source>
</evidence>
<comment type="pathway">
    <text evidence="4">Amino-sugar metabolism; N-acetylneuraminate degradation; D-fructose 6-phosphate from N-acetylneuraminate: step 5/5.</text>
</comment>
<dbReference type="GO" id="GO:0004342">
    <property type="term" value="F:glucosamine-6-phosphate deaminase activity"/>
    <property type="evidence" value="ECO:0007669"/>
    <property type="project" value="UniProtKB-UniRule"/>
</dbReference>
<protein>
    <recommendedName>
        <fullName evidence="4">Glucosamine-6-phosphate deaminase</fullName>
        <ecNumber evidence="4">3.5.99.6</ecNumber>
    </recommendedName>
    <alternativeName>
        <fullName evidence="4">GlcN6P deaminase</fullName>
        <shortName evidence="4">GNPDA</shortName>
    </alternativeName>
    <alternativeName>
        <fullName evidence="4">Glucosamine-6-phosphate isomerase</fullName>
    </alternativeName>
</protein>
<dbReference type="EMBL" id="PGUY01000032">
    <property type="protein sequence ID" value="PLT29867.1"/>
    <property type="molecule type" value="Genomic_DNA"/>
</dbReference>
<keyword evidence="2 4" id="KW-0378">Hydrolase</keyword>
<reference evidence="6 7" key="1">
    <citation type="submission" date="2017-11" db="EMBL/GenBank/DDBJ databases">
        <title>Comparitive Functional Genomics of Dry Heat Resistant strains isolated from the Viking Spacecraft.</title>
        <authorList>
            <person name="Seuylemezian A."/>
            <person name="Cooper K."/>
            <person name="Vaishampayan P."/>
        </authorList>
    </citation>
    <scope>NUCLEOTIDE SEQUENCE [LARGE SCALE GENOMIC DNA]</scope>
    <source>
        <strain evidence="6 7">V1-29</strain>
    </source>
</reference>
<dbReference type="HAMAP" id="MF_01241">
    <property type="entry name" value="GlcN6P_deamin"/>
    <property type="match status" value="1"/>
</dbReference>
<gene>
    <name evidence="4 6" type="primary">nagB</name>
    <name evidence="6" type="ORF">CUU66_10710</name>
</gene>
<keyword evidence="7" id="KW-1185">Reference proteome</keyword>